<proteinExistence type="predicted"/>
<reference evidence="3 4" key="1">
    <citation type="submission" date="2019-08" db="EMBL/GenBank/DDBJ databases">
        <authorList>
            <person name="Liang Q."/>
        </authorList>
    </citation>
    <scope>NUCLEOTIDE SEQUENCE [LARGE SCALE GENOMIC DNA]</scope>
    <source>
        <strain evidence="3 4">V1718</strain>
    </source>
</reference>
<dbReference type="PROSITE" id="PS51228">
    <property type="entry name" value="ACB_2"/>
    <property type="match status" value="1"/>
</dbReference>
<name>A0A5B8XSM2_9DELT</name>
<dbReference type="OrthoDB" id="5625302at2"/>
<dbReference type="Pfam" id="PF00887">
    <property type="entry name" value="ACBP"/>
    <property type="match status" value="1"/>
</dbReference>
<dbReference type="SUPFAM" id="SSF47027">
    <property type="entry name" value="Acyl-CoA binding protein"/>
    <property type="match status" value="1"/>
</dbReference>
<evidence type="ECO:0000259" key="2">
    <source>
        <dbReference type="PROSITE" id="PS51228"/>
    </source>
</evidence>
<dbReference type="Proteomes" id="UP000321595">
    <property type="component" value="Chromosome"/>
</dbReference>
<keyword evidence="4" id="KW-1185">Reference proteome</keyword>
<keyword evidence="1" id="KW-0446">Lipid-binding</keyword>
<dbReference type="InterPro" id="IPR035984">
    <property type="entry name" value="Acyl-CoA-binding_sf"/>
</dbReference>
<accession>A0A5B8XSM2</accession>
<dbReference type="AlphaFoldDB" id="A0A5B8XSM2"/>
<feature type="domain" description="ACB" evidence="2">
    <location>
        <begin position="4"/>
        <end position="84"/>
    </location>
</feature>
<protein>
    <submittedName>
        <fullName evidence="3">Acyl-CoA-binding protein</fullName>
    </submittedName>
</protein>
<dbReference type="InterPro" id="IPR014352">
    <property type="entry name" value="FERM/acyl-CoA-bd_prot_sf"/>
</dbReference>
<dbReference type="PANTHER" id="PTHR23310">
    <property type="entry name" value="ACYL-COA-BINDING PROTEIN, ACBP"/>
    <property type="match status" value="1"/>
</dbReference>
<dbReference type="PRINTS" id="PR00689">
    <property type="entry name" value="ACOABINDINGP"/>
</dbReference>
<dbReference type="InterPro" id="IPR000582">
    <property type="entry name" value="Acyl-CoA-binding_protein"/>
</dbReference>
<dbReference type="KEGG" id="bbae:FRD01_11550"/>
<evidence type="ECO:0000313" key="3">
    <source>
        <dbReference type="EMBL" id="QED27858.1"/>
    </source>
</evidence>
<dbReference type="RefSeq" id="WP_146959766.1">
    <property type="nucleotide sequence ID" value="NZ_CP042467.1"/>
</dbReference>
<dbReference type="GO" id="GO:0006631">
    <property type="term" value="P:fatty acid metabolic process"/>
    <property type="evidence" value="ECO:0007669"/>
    <property type="project" value="TreeGrafter"/>
</dbReference>
<evidence type="ECO:0000313" key="4">
    <source>
        <dbReference type="Proteomes" id="UP000321595"/>
    </source>
</evidence>
<gene>
    <name evidence="3" type="ORF">FRD01_11550</name>
</gene>
<dbReference type="PANTHER" id="PTHR23310:SF62">
    <property type="entry name" value="ACYL-COA BINDING PROTEIN 1, ISOFORM A"/>
    <property type="match status" value="1"/>
</dbReference>
<dbReference type="EMBL" id="CP042467">
    <property type="protein sequence ID" value="QED27858.1"/>
    <property type="molecule type" value="Genomic_DNA"/>
</dbReference>
<evidence type="ECO:0000256" key="1">
    <source>
        <dbReference type="ARBA" id="ARBA00023121"/>
    </source>
</evidence>
<organism evidence="3 4">
    <name type="scientific">Microvenator marinus</name>
    <dbReference type="NCBI Taxonomy" id="2600177"/>
    <lineage>
        <taxon>Bacteria</taxon>
        <taxon>Deltaproteobacteria</taxon>
        <taxon>Bradymonadales</taxon>
        <taxon>Microvenatoraceae</taxon>
        <taxon>Microvenator</taxon>
    </lineage>
</organism>
<dbReference type="Gene3D" id="1.20.80.10">
    <property type="match status" value="1"/>
</dbReference>
<sequence>MSDLEARFEAASESVKQLSKQPSNDVLLQLYSLFKQGRHGDVTGSRPGFTNPVGRAKYDAWAKLKGVGRDDAMQRYIDLVDSLT</sequence>
<dbReference type="GO" id="GO:0000062">
    <property type="term" value="F:fatty-acyl-CoA binding"/>
    <property type="evidence" value="ECO:0007669"/>
    <property type="project" value="InterPro"/>
</dbReference>